<keyword evidence="3" id="KW-1185">Reference proteome</keyword>
<feature type="compositionally biased region" description="Basic and acidic residues" evidence="1">
    <location>
        <begin position="14"/>
        <end position="24"/>
    </location>
</feature>
<organism evidence="2 3">
    <name type="scientific">Nitzschia inconspicua</name>
    <dbReference type="NCBI Taxonomy" id="303405"/>
    <lineage>
        <taxon>Eukaryota</taxon>
        <taxon>Sar</taxon>
        <taxon>Stramenopiles</taxon>
        <taxon>Ochrophyta</taxon>
        <taxon>Bacillariophyta</taxon>
        <taxon>Bacillariophyceae</taxon>
        <taxon>Bacillariophycidae</taxon>
        <taxon>Bacillariales</taxon>
        <taxon>Bacillariaceae</taxon>
        <taxon>Nitzschia</taxon>
    </lineage>
</organism>
<reference evidence="2" key="2">
    <citation type="submission" date="2021-04" db="EMBL/GenBank/DDBJ databases">
        <authorList>
            <person name="Podell S."/>
        </authorList>
    </citation>
    <scope>NUCLEOTIDE SEQUENCE</scope>
    <source>
        <strain evidence="2">Hildebrandi</strain>
    </source>
</reference>
<dbReference type="EMBL" id="JAGRRH010000015">
    <property type="protein sequence ID" value="KAG7357586.1"/>
    <property type="molecule type" value="Genomic_DNA"/>
</dbReference>
<comment type="caution">
    <text evidence="2">The sequence shown here is derived from an EMBL/GenBank/DDBJ whole genome shotgun (WGS) entry which is preliminary data.</text>
</comment>
<gene>
    <name evidence="2" type="ORF">IV203_002274</name>
</gene>
<evidence type="ECO:0000256" key="1">
    <source>
        <dbReference type="SAM" id="MobiDB-lite"/>
    </source>
</evidence>
<accession>A0A9K3LB31</accession>
<evidence type="ECO:0000313" key="2">
    <source>
        <dbReference type="EMBL" id="KAG7357586.1"/>
    </source>
</evidence>
<feature type="region of interest" description="Disordered" evidence="1">
    <location>
        <begin position="1"/>
        <end position="48"/>
    </location>
</feature>
<dbReference type="AlphaFoldDB" id="A0A9K3LB31"/>
<name>A0A9K3LB31_9STRA</name>
<sequence length="236" mass="25669">MVWSCQASHPRIRGRSEAVTEKKSLSHSSTATSSNNDSTKRSHIQRDLSTTTSNTTTCSAVSVDGFPSCAAFCEQETGYSLNTFIELDHGETGTQYCCACFSGEAYCSDDIPECIDYVNLDFSGLSIKWNNAEGKKDEDPEVDSSGKLNITMGVSCMDINVTNSLACVDFCEAESGDSSYEYRGNAGLEKFYCVCSSTLNTNGTVSYCQDNMSERWMEALSNSTILPLSTRMGVLP</sequence>
<evidence type="ECO:0000313" key="3">
    <source>
        <dbReference type="Proteomes" id="UP000693970"/>
    </source>
</evidence>
<protein>
    <submittedName>
        <fullName evidence="2">Uncharacterized protein</fullName>
    </submittedName>
</protein>
<dbReference type="Proteomes" id="UP000693970">
    <property type="component" value="Unassembled WGS sequence"/>
</dbReference>
<proteinExistence type="predicted"/>
<feature type="compositionally biased region" description="Low complexity" evidence="1">
    <location>
        <begin position="26"/>
        <end position="37"/>
    </location>
</feature>
<reference evidence="2" key="1">
    <citation type="journal article" date="2021" name="Sci. Rep.">
        <title>Diploid genomic architecture of Nitzschia inconspicua, an elite biomass production diatom.</title>
        <authorList>
            <person name="Oliver A."/>
            <person name="Podell S."/>
            <person name="Pinowska A."/>
            <person name="Traller J.C."/>
            <person name="Smith S.R."/>
            <person name="McClure R."/>
            <person name="Beliaev A."/>
            <person name="Bohutskyi P."/>
            <person name="Hill E.A."/>
            <person name="Rabines A."/>
            <person name="Zheng H."/>
            <person name="Allen L.Z."/>
            <person name="Kuo A."/>
            <person name="Grigoriev I.V."/>
            <person name="Allen A.E."/>
            <person name="Hazlebeck D."/>
            <person name="Allen E.E."/>
        </authorList>
    </citation>
    <scope>NUCLEOTIDE SEQUENCE</scope>
    <source>
        <strain evidence="2">Hildebrandi</strain>
    </source>
</reference>